<keyword evidence="2" id="KW-0520">NAD</keyword>
<dbReference type="Gene3D" id="1.10.1040.10">
    <property type="entry name" value="N-(1-d-carboxylethyl)-l-norvaline Dehydrogenase, domain 2"/>
    <property type="match status" value="1"/>
</dbReference>
<dbReference type="Pfam" id="PF08125">
    <property type="entry name" value="Mannitol_dh_C"/>
    <property type="match status" value="1"/>
</dbReference>
<proteinExistence type="predicted"/>
<dbReference type="SUPFAM" id="SSF51735">
    <property type="entry name" value="NAD(P)-binding Rossmann-fold domains"/>
    <property type="match status" value="1"/>
</dbReference>
<dbReference type="InterPro" id="IPR013328">
    <property type="entry name" value="6PGD_dom2"/>
</dbReference>
<evidence type="ECO:0000256" key="1">
    <source>
        <dbReference type="ARBA" id="ARBA00023002"/>
    </source>
</evidence>
<evidence type="ECO:0000256" key="2">
    <source>
        <dbReference type="ARBA" id="ARBA00023027"/>
    </source>
</evidence>
<dbReference type="SUPFAM" id="SSF48179">
    <property type="entry name" value="6-phosphogluconate dehydrogenase C-terminal domain-like"/>
    <property type="match status" value="1"/>
</dbReference>
<feature type="domain" description="Mannitol dehydrogenase C-terminal" evidence="4">
    <location>
        <begin position="280"/>
        <end position="472"/>
    </location>
</feature>
<dbReference type="InterPro" id="IPR036291">
    <property type="entry name" value="NAD(P)-bd_dom_sf"/>
</dbReference>
<feature type="domain" description="Mannitol dehydrogenase N-terminal" evidence="3">
    <location>
        <begin position="22"/>
        <end position="271"/>
    </location>
</feature>
<sequence length="503" mass="56234">MASSQTGYDQPSSSNRSLLKNRIVHIGCGAFFRAHQALVLEKLNQMLPSDWGYTAVSLFSGMPFIQELRNQDHRYTVVEQDHNTVNVQTVESIIDSMHPSLDGIDAIINRMAEPQVSIISLTITEKGYCVDPNTRQFHATHPLIAQDIATPKTPKSALGVIVAALSLRKERGLPALSVMSCDNMPHNGEVTKAAIVAYAKLIDPELAEWISAHISFPSTMVDRIVPATTDESLQNIESLAGKFDPCGLMTEPFLQWVIEDNFVSGRPQWEKIEGVSLVKDVQPYEEMKLRMLNGSHSFLAYTGFLSGYEYISDTMADPNFKEMTRRLMLDEQKPTLQELDDINLVDYSELLLNRFSNPYLKHKTAQIATDGSQKLPQRIIESIGILAKEEQSFAALALATAAWMRYLKGVDENNQPINIIDPLSEHLLSIANQYSTADSMIKALLSEESIFDQSIVQQQPVIDAITRAYVNIEQKGAKKASWKLLFSQHVLLMMSFAIYSPPI</sequence>
<evidence type="ECO:0000259" key="4">
    <source>
        <dbReference type="Pfam" id="PF08125"/>
    </source>
</evidence>
<dbReference type="InterPro" id="IPR050988">
    <property type="entry name" value="Mannitol_DH/Oxidoreductase"/>
</dbReference>
<dbReference type="InterPro" id="IPR013118">
    <property type="entry name" value="Mannitol_DH_C"/>
</dbReference>
<evidence type="ECO:0000313" key="6">
    <source>
        <dbReference type="Proteomes" id="UP000029224"/>
    </source>
</evidence>
<keyword evidence="6" id="KW-1185">Reference proteome</keyword>
<protein>
    <submittedName>
        <fullName evidence="5">D-mannonate oxidoreductase</fullName>
        <ecNumber evidence="5">1.1.1.57</ecNumber>
    </submittedName>
</protein>
<dbReference type="PANTHER" id="PTHR43362:SF1">
    <property type="entry name" value="MANNITOL DEHYDROGENASE 2-RELATED"/>
    <property type="match status" value="1"/>
</dbReference>
<organism evidence="5 6">
    <name type="scientific">Vibrio maritimus</name>
    <dbReference type="NCBI Taxonomy" id="990268"/>
    <lineage>
        <taxon>Bacteria</taxon>
        <taxon>Pseudomonadati</taxon>
        <taxon>Pseudomonadota</taxon>
        <taxon>Gammaproteobacteria</taxon>
        <taxon>Vibrionales</taxon>
        <taxon>Vibrionaceae</taxon>
        <taxon>Vibrio</taxon>
    </lineage>
</organism>
<keyword evidence="1 5" id="KW-0560">Oxidoreductase</keyword>
<dbReference type="InterPro" id="IPR023027">
    <property type="entry name" value="Mannitol_DH_CS"/>
</dbReference>
<reference evidence="5 6" key="1">
    <citation type="submission" date="2014-09" db="EMBL/GenBank/DDBJ databases">
        <title>Vibrio maritimus JCM 19240. (C210) whole genome shotgun sequence.</title>
        <authorList>
            <person name="Sawabe T."/>
            <person name="Meirelles P."/>
            <person name="Nakanishi M."/>
            <person name="Sayaka M."/>
            <person name="Hattori M."/>
            <person name="Ohkuma M."/>
        </authorList>
    </citation>
    <scope>NUCLEOTIDE SEQUENCE [LARGE SCALE GENOMIC DNA]</scope>
    <source>
        <strain evidence="5 6">JCM 19240</strain>
    </source>
</reference>
<dbReference type="InterPro" id="IPR000669">
    <property type="entry name" value="Mannitol_DH"/>
</dbReference>
<dbReference type="GO" id="GO:0019594">
    <property type="term" value="P:mannitol metabolic process"/>
    <property type="evidence" value="ECO:0007669"/>
    <property type="project" value="InterPro"/>
</dbReference>
<dbReference type="InterPro" id="IPR008927">
    <property type="entry name" value="6-PGluconate_DH-like_C_sf"/>
</dbReference>
<dbReference type="OrthoDB" id="271711at2"/>
<dbReference type="GO" id="GO:0008866">
    <property type="term" value="F:fructuronate reductase activity"/>
    <property type="evidence" value="ECO:0007669"/>
    <property type="project" value="UniProtKB-EC"/>
</dbReference>
<comment type="caution">
    <text evidence="5">The sequence shown here is derived from an EMBL/GenBank/DDBJ whole genome shotgun (WGS) entry which is preliminary data.</text>
</comment>
<evidence type="ECO:0000313" key="5">
    <source>
        <dbReference type="EMBL" id="GAL35867.1"/>
    </source>
</evidence>
<dbReference type="PROSITE" id="PS00974">
    <property type="entry name" value="MANNITOL_DHGENASE"/>
    <property type="match status" value="1"/>
</dbReference>
<dbReference type="EMBL" id="BBMT01000008">
    <property type="protein sequence ID" value="GAL35867.1"/>
    <property type="molecule type" value="Genomic_DNA"/>
</dbReference>
<dbReference type="EC" id="1.1.1.57" evidence="5"/>
<accession>A0A090TYB5</accession>
<reference evidence="5 6" key="2">
    <citation type="submission" date="2014-09" db="EMBL/GenBank/DDBJ databases">
        <authorList>
            <consortium name="NBRP consortium"/>
            <person name="Sawabe T."/>
            <person name="Meirelles P."/>
            <person name="Nakanishi M."/>
            <person name="Sayaka M."/>
            <person name="Hattori M."/>
            <person name="Ohkuma M."/>
        </authorList>
    </citation>
    <scope>NUCLEOTIDE SEQUENCE [LARGE SCALE GENOMIC DNA]</scope>
    <source>
        <strain evidence="5 6">JCM 19240</strain>
    </source>
</reference>
<dbReference type="Gene3D" id="3.40.50.720">
    <property type="entry name" value="NAD(P)-binding Rossmann-like Domain"/>
    <property type="match status" value="1"/>
</dbReference>
<dbReference type="PANTHER" id="PTHR43362">
    <property type="entry name" value="MANNITOL DEHYDROGENASE DSF1-RELATED"/>
    <property type="match status" value="1"/>
</dbReference>
<dbReference type="AlphaFoldDB" id="A0A090TYB5"/>
<evidence type="ECO:0000259" key="3">
    <source>
        <dbReference type="Pfam" id="PF01232"/>
    </source>
</evidence>
<dbReference type="Proteomes" id="UP000029224">
    <property type="component" value="Unassembled WGS sequence"/>
</dbReference>
<dbReference type="Pfam" id="PF01232">
    <property type="entry name" value="Mannitol_dh"/>
    <property type="match status" value="1"/>
</dbReference>
<name>A0A090TYB5_9VIBR</name>
<dbReference type="InterPro" id="IPR013131">
    <property type="entry name" value="Mannitol_DH_N"/>
</dbReference>
<gene>
    <name evidence="5" type="ORF">JCM19240_4802</name>
</gene>
<dbReference type="PRINTS" id="PR00084">
    <property type="entry name" value="MTLDHDRGNASE"/>
</dbReference>